<dbReference type="AlphaFoldDB" id="A0AAE1DI87"/>
<proteinExistence type="predicted"/>
<organism evidence="1 2">
    <name type="scientific">Elysia crispata</name>
    <name type="common">lettuce slug</name>
    <dbReference type="NCBI Taxonomy" id="231223"/>
    <lineage>
        <taxon>Eukaryota</taxon>
        <taxon>Metazoa</taxon>
        <taxon>Spiralia</taxon>
        <taxon>Lophotrochozoa</taxon>
        <taxon>Mollusca</taxon>
        <taxon>Gastropoda</taxon>
        <taxon>Heterobranchia</taxon>
        <taxon>Euthyneura</taxon>
        <taxon>Panpulmonata</taxon>
        <taxon>Sacoglossa</taxon>
        <taxon>Placobranchoidea</taxon>
        <taxon>Plakobranchidae</taxon>
        <taxon>Elysia</taxon>
    </lineage>
</organism>
<accession>A0AAE1DI87</accession>
<evidence type="ECO:0000313" key="1">
    <source>
        <dbReference type="EMBL" id="KAK3771719.1"/>
    </source>
</evidence>
<sequence length="87" mass="10052">MQRTSENTAVYLLNIVNRRKFFEGLRQVFSSRQEKRLALLLPSHILPRVQRLISRCKVTFAIVLAQANLDSMIDIPCMSNGDDWVMS</sequence>
<keyword evidence="2" id="KW-1185">Reference proteome</keyword>
<name>A0AAE1DI87_9GAST</name>
<reference evidence="1" key="1">
    <citation type="journal article" date="2023" name="G3 (Bethesda)">
        <title>A reference genome for the long-term kleptoplast-retaining sea slug Elysia crispata morphotype clarki.</title>
        <authorList>
            <person name="Eastman K.E."/>
            <person name="Pendleton A.L."/>
            <person name="Shaikh M.A."/>
            <person name="Suttiyut T."/>
            <person name="Ogas R."/>
            <person name="Tomko P."/>
            <person name="Gavelis G."/>
            <person name="Widhalm J.R."/>
            <person name="Wisecaver J.H."/>
        </authorList>
    </citation>
    <scope>NUCLEOTIDE SEQUENCE</scope>
    <source>
        <strain evidence="1">ECLA1</strain>
    </source>
</reference>
<gene>
    <name evidence="1" type="ORF">RRG08_035774</name>
</gene>
<protein>
    <submittedName>
        <fullName evidence="1">Uncharacterized protein</fullName>
    </submittedName>
</protein>
<evidence type="ECO:0000313" key="2">
    <source>
        <dbReference type="Proteomes" id="UP001283361"/>
    </source>
</evidence>
<dbReference type="Proteomes" id="UP001283361">
    <property type="component" value="Unassembled WGS sequence"/>
</dbReference>
<dbReference type="EMBL" id="JAWDGP010003691">
    <property type="protein sequence ID" value="KAK3771719.1"/>
    <property type="molecule type" value="Genomic_DNA"/>
</dbReference>
<comment type="caution">
    <text evidence="1">The sequence shown here is derived from an EMBL/GenBank/DDBJ whole genome shotgun (WGS) entry which is preliminary data.</text>
</comment>